<dbReference type="GO" id="GO:0010038">
    <property type="term" value="P:response to metal ion"/>
    <property type="evidence" value="ECO:0007669"/>
    <property type="project" value="InterPro"/>
</dbReference>
<dbReference type="RefSeq" id="WP_020886286.1">
    <property type="nucleotide sequence ID" value="NZ_ATHI01000005.1"/>
</dbReference>
<dbReference type="STRING" id="1121439.dsat_2400"/>
<accession>S7TCU7</accession>
<dbReference type="EMBL" id="ATHI01000005">
    <property type="protein sequence ID" value="EPR35037.1"/>
    <property type="molecule type" value="Genomic_DNA"/>
</dbReference>
<evidence type="ECO:0000256" key="1">
    <source>
        <dbReference type="ARBA" id="ARBA00010169"/>
    </source>
</evidence>
<sequence>MSLATLYVTTPDKSTATAIAKELLQRKIIACVNIFDPVSSMYWWEGKIEETSETVMLCKTRMRDVPRAIKAVKELHPYDVPCVTATPILKANLDYIKWVESICAEGEES</sequence>
<comment type="similarity">
    <text evidence="1">Belongs to the CutA family.</text>
</comment>
<dbReference type="GO" id="GO:0005507">
    <property type="term" value="F:copper ion binding"/>
    <property type="evidence" value="ECO:0007669"/>
    <property type="project" value="TreeGrafter"/>
</dbReference>
<dbReference type="PANTHER" id="PTHR23419:SF8">
    <property type="entry name" value="FI09726P"/>
    <property type="match status" value="1"/>
</dbReference>
<dbReference type="SUPFAM" id="SSF54913">
    <property type="entry name" value="GlnB-like"/>
    <property type="match status" value="1"/>
</dbReference>
<proteinExistence type="inferred from homology"/>
<dbReference type="Proteomes" id="UP000014975">
    <property type="component" value="Unassembled WGS sequence"/>
</dbReference>
<dbReference type="eggNOG" id="COG1324">
    <property type="taxonomic scope" value="Bacteria"/>
</dbReference>
<evidence type="ECO:0000313" key="3">
    <source>
        <dbReference type="Proteomes" id="UP000014975"/>
    </source>
</evidence>
<comment type="caution">
    <text evidence="2">The sequence shown here is derived from an EMBL/GenBank/DDBJ whole genome shotgun (WGS) entry which is preliminary data.</text>
</comment>
<dbReference type="PATRIC" id="fig|1121439.3.peg.793"/>
<dbReference type="OrthoDB" id="37622at2"/>
<dbReference type="Gene3D" id="3.30.70.120">
    <property type="match status" value="1"/>
</dbReference>
<dbReference type="InterPro" id="IPR011322">
    <property type="entry name" value="N-reg_PII-like_a/b"/>
</dbReference>
<organism evidence="2 3">
    <name type="scientific">Alkalidesulfovibrio alkalitolerans DSM 16529</name>
    <dbReference type="NCBI Taxonomy" id="1121439"/>
    <lineage>
        <taxon>Bacteria</taxon>
        <taxon>Pseudomonadati</taxon>
        <taxon>Thermodesulfobacteriota</taxon>
        <taxon>Desulfovibrionia</taxon>
        <taxon>Desulfovibrionales</taxon>
        <taxon>Desulfovibrionaceae</taxon>
        <taxon>Alkalidesulfovibrio</taxon>
    </lineage>
</organism>
<dbReference type="AlphaFoldDB" id="S7TCU7"/>
<reference evidence="2 3" key="1">
    <citation type="journal article" date="2013" name="Genome Announc.">
        <title>Draft genome sequences for three mercury-methylating, sulfate-reducing bacteria.</title>
        <authorList>
            <person name="Brown S.D."/>
            <person name="Hurt R.A.Jr."/>
            <person name="Gilmour C.C."/>
            <person name="Elias D.A."/>
        </authorList>
    </citation>
    <scope>NUCLEOTIDE SEQUENCE [LARGE SCALE GENOMIC DNA]</scope>
    <source>
        <strain evidence="2 3">DSM 16529</strain>
    </source>
</reference>
<evidence type="ECO:0000313" key="2">
    <source>
        <dbReference type="EMBL" id="EPR35037.1"/>
    </source>
</evidence>
<protein>
    <submittedName>
        <fullName evidence="2">CutA1 divalent ion tolerance protein</fullName>
    </submittedName>
</protein>
<dbReference type="PANTHER" id="PTHR23419">
    <property type="entry name" value="DIVALENT CATION TOLERANCE CUTA-RELATED"/>
    <property type="match status" value="1"/>
</dbReference>
<dbReference type="InterPro" id="IPR004323">
    <property type="entry name" value="Ion_tolerance_CutA"/>
</dbReference>
<name>S7TCU7_9BACT</name>
<gene>
    <name evidence="2" type="ORF">dsat_2400</name>
</gene>
<dbReference type="InterPro" id="IPR015867">
    <property type="entry name" value="N-reg_PII/ATP_PRibTrfase_C"/>
</dbReference>
<dbReference type="Pfam" id="PF03091">
    <property type="entry name" value="CutA1"/>
    <property type="match status" value="1"/>
</dbReference>
<keyword evidence="3" id="KW-1185">Reference proteome</keyword>